<comment type="caution">
    <text evidence="1">The sequence shown here is derived from an EMBL/GenBank/DDBJ whole genome shotgun (WGS) entry which is preliminary data.</text>
</comment>
<protein>
    <submittedName>
        <fullName evidence="1">Uncharacterized protein</fullName>
    </submittedName>
</protein>
<evidence type="ECO:0000313" key="2">
    <source>
        <dbReference type="Proteomes" id="UP000626109"/>
    </source>
</evidence>
<organism evidence="1 2">
    <name type="scientific">Polarella glacialis</name>
    <name type="common">Dinoflagellate</name>
    <dbReference type="NCBI Taxonomy" id="89957"/>
    <lineage>
        <taxon>Eukaryota</taxon>
        <taxon>Sar</taxon>
        <taxon>Alveolata</taxon>
        <taxon>Dinophyceae</taxon>
        <taxon>Suessiales</taxon>
        <taxon>Suessiaceae</taxon>
        <taxon>Polarella</taxon>
    </lineage>
</organism>
<accession>A0A813LT70</accession>
<sequence length="151" mass="16627">MPGAGQGVAMPDFDWAELGLKLGRWRILSAERPRKAFPSTPPGDSTRRLLRGICRGILRASIRSFQRCAARDGGSSQRHGTIRSSGDVTRGGWLRISAFRELHRALRSGCTDAAALRPDVAQKPAMAAGSCERHPASELLIDSAYWAWWWV</sequence>
<evidence type="ECO:0000313" key="1">
    <source>
        <dbReference type="EMBL" id="CAE8740911.1"/>
    </source>
</evidence>
<dbReference type="Proteomes" id="UP000626109">
    <property type="component" value="Unassembled WGS sequence"/>
</dbReference>
<feature type="non-terminal residue" evidence="1">
    <location>
        <position position="1"/>
    </location>
</feature>
<proteinExistence type="predicted"/>
<dbReference type="EMBL" id="CAJNNW010037333">
    <property type="protein sequence ID" value="CAE8740911.1"/>
    <property type="molecule type" value="Genomic_DNA"/>
</dbReference>
<dbReference type="AlphaFoldDB" id="A0A813LT70"/>
<name>A0A813LT70_POLGL</name>
<reference evidence="1" key="1">
    <citation type="submission" date="2021-02" db="EMBL/GenBank/DDBJ databases">
        <authorList>
            <person name="Dougan E. K."/>
            <person name="Rhodes N."/>
            <person name="Thang M."/>
            <person name="Chan C."/>
        </authorList>
    </citation>
    <scope>NUCLEOTIDE SEQUENCE</scope>
</reference>
<gene>
    <name evidence="1" type="ORF">PGLA2088_LOCUS50222</name>
</gene>
<feature type="non-terminal residue" evidence="1">
    <location>
        <position position="151"/>
    </location>
</feature>